<protein>
    <submittedName>
        <fullName evidence="1">Uncharacterized protein</fullName>
    </submittedName>
</protein>
<proteinExistence type="predicted"/>
<dbReference type="EMBL" id="RBNI01001492">
    <property type="protein sequence ID" value="RUP50387.1"/>
    <property type="molecule type" value="Genomic_DNA"/>
</dbReference>
<evidence type="ECO:0000313" key="2">
    <source>
        <dbReference type="Proteomes" id="UP000268093"/>
    </source>
</evidence>
<evidence type="ECO:0000313" key="1">
    <source>
        <dbReference type="EMBL" id="RUP50387.1"/>
    </source>
</evidence>
<keyword evidence="2" id="KW-1185">Reference proteome</keyword>
<gene>
    <name evidence="1" type="ORF">BC936DRAFT_139397</name>
</gene>
<dbReference type="AlphaFoldDB" id="A0A433DHU0"/>
<name>A0A433DHU0_9FUNG</name>
<organism evidence="1 2">
    <name type="scientific">Jimgerdemannia flammicorona</name>
    <dbReference type="NCBI Taxonomy" id="994334"/>
    <lineage>
        <taxon>Eukaryota</taxon>
        <taxon>Fungi</taxon>
        <taxon>Fungi incertae sedis</taxon>
        <taxon>Mucoromycota</taxon>
        <taxon>Mucoromycotina</taxon>
        <taxon>Endogonomycetes</taxon>
        <taxon>Endogonales</taxon>
        <taxon>Endogonaceae</taxon>
        <taxon>Jimgerdemannia</taxon>
    </lineage>
</organism>
<sequence length="73" mass="7836">MDVFCIYNPAAALDPSTNSSPSMIPCRKWAGNHDSSKLGYVASCRSTATLADRHARPTPAADSVVDIHDVFDL</sequence>
<dbReference type="Proteomes" id="UP000268093">
    <property type="component" value="Unassembled WGS sequence"/>
</dbReference>
<reference evidence="1 2" key="1">
    <citation type="journal article" date="2018" name="New Phytol.">
        <title>Phylogenomics of Endogonaceae and evolution of mycorrhizas within Mucoromycota.</title>
        <authorList>
            <person name="Chang Y."/>
            <person name="Desiro A."/>
            <person name="Na H."/>
            <person name="Sandor L."/>
            <person name="Lipzen A."/>
            <person name="Clum A."/>
            <person name="Barry K."/>
            <person name="Grigoriev I.V."/>
            <person name="Martin F.M."/>
            <person name="Stajich J.E."/>
            <person name="Smith M.E."/>
            <person name="Bonito G."/>
            <person name="Spatafora J.W."/>
        </authorList>
    </citation>
    <scope>NUCLEOTIDE SEQUENCE [LARGE SCALE GENOMIC DNA]</scope>
    <source>
        <strain evidence="1 2">GMNB39</strain>
    </source>
</reference>
<accession>A0A433DHU0</accession>
<comment type="caution">
    <text evidence="1">The sequence shown here is derived from an EMBL/GenBank/DDBJ whole genome shotgun (WGS) entry which is preliminary data.</text>
</comment>